<sequence>MMLKGTTPQNRIAAQNRGRAPPVVRCSAATVEPDTSAGPQPRTPRYSNAEGAAARQTRGFRRAQEGRGAEGQQRRQQQPPKQTLPSLTFLEDDPESVARRVRSLFPKLFVNGNGALVRSLGRQGAAGAVRFLLAIREEAAAAGADQCTDLLVRLNPQEPLRYFGTPLMMFVTPVRGGAAVLPAEGSEHKCKDLTVSARTEPDRLAHRLGIELNNLQAGQFLRLNMVGTEALHRGLMALNDGLGRSVAPSGSFFAVPELVTVPLRIRQQQEQQEQQQEPEHQQEQQQQQPDASAPAEAPAEAPAADEPKRVQVLRLYVGRSRGGPGRAAGQDAAAAAAAPAASDSPAKAVEGKVLVSESELAELRGALGNMVEQQKLLAQLIAERQAAVGQVAAPAAVGQVAGSTQA</sequence>
<dbReference type="Proteomes" id="UP001165080">
    <property type="component" value="Unassembled WGS sequence"/>
</dbReference>
<comment type="caution">
    <text evidence="2">The sequence shown here is derived from an EMBL/GenBank/DDBJ whole genome shotgun (WGS) entry which is preliminary data.</text>
</comment>
<reference evidence="2 3" key="1">
    <citation type="journal article" date="2023" name="Commun. Biol.">
        <title>Reorganization of the ancestral sex-determining regions during the evolution of trioecy in Pleodorina starrii.</title>
        <authorList>
            <person name="Takahashi K."/>
            <person name="Suzuki S."/>
            <person name="Kawai-Toyooka H."/>
            <person name="Yamamoto K."/>
            <person name="Hamaji T."/>
            <person name="Ootsuki R."/>
            <person name="Yamaguchi H."/>
            <person name="Kawachi M."/>
            <person name="Higashiyama T."/>
            <person name="Nozaki H."/>
        </authorList>
    </citation>
    <scope>NUCLEOTIDE SEQUENCE [LARGE SCALE GENOMIC DNA]</scope>
    <source>
        <strain evidence="2 3">NIES-4479</strain>
    </source>
</reference>
<protein>
    <submittedName>
        <fullName evidence="2">Uncharacterized protein</fullName>
    </submittedName>
</protein>
<evidence type="ECO:0000256" key="1">
    <source>
        <dbReference type="SAM" id="MobiDB-lite"/>
    </source>
</evidence>
<dbReference type="AlphaFoldDB" id="A0A9W6BP77"/>
<name>A0A9W6BP77_9CHLO</name>
<proteinExistence type="predicted"/>
<feature type="compositionally biased region" description="Low complexity" evidence="1">
    <location>
        <begin position="283"/>
        <end position="304"/>
    </location>
</feature>
<feature type="compositionally biased region" description="Polar residues" evidence="1">
    <location>
        <begin position="1"/>
        <end position="13"/>
    </location>
</feature>
<evidence type="ECO:0000313" key="3">
    <source>
        <dbReference type="Proteomes" id="UP001165080"/>
    </source>
</evidence>
<gene>
    <name evidence="2" type="primary">PLESTMB000097</name>
    <name evidence="2" type="ORF">PLESTB_001014900</name>
</gene>
<dbReference type="EMBL" id="BRXU01000013">
    <property type="protein sequence ID" value="GLC55689.1"/>
    <property type="molecule type" value="Genomic_DNA"/>
</dbReference>
<keyword evidence="3" id="KW-1185">Reference proteome</keyword>
<accession>A0A9W6BP77</accession>
<evidence type="ECO:0000313" key="2">
    <source>
        <dbReference type="EMBL" id="GLC55689.1"/>
    </source>
</evidence>
<feature type="region of interest" description="Disordered" evidence="1">
    <location>
        <begin position="267"/>
        <end position="305"/>
    </location>
</feature>
<feature type="region of interest" description="Disordered" evidence="1">
    <location>
        <begin position="1"/>
        <end position="87"/>
    </location>
</feature>
<organism evidence="2 3">
    <name type="scientific">Pleodorina starrii</name>
    <dbReference type="NCBI Taxonomy" id="330485"/>
    <lineage>
        <taxon>Eukaryota</taxon>
        <taxon>Viridiplantae</taxon>
        <taxon>Chlorophyta</taxon>
        <taxon>core chlorophytes</taxon>
        <taxon>Chlorophyceae</taxon>
        <taxon>CS clade</taxon>
        <taxon>Chlamydomonadales</taxon>
        <taxon>Volvocaceae</taxon>
        <taxon>Pleodorina</taxon>
    </lineage>
</organism>
<dbReference type="OrthoDB" id="537519at2759"/>